<evidence type="ECO:0000313" key="1">
    <source>
        <dbReference type="EMBL" id="BDU03044.1"/>
    </source>
</evidence>
<name>A0ABM8D6G8_9NOCA</name>
<evidence type="ECO:0008006" key="3">
    <source>
        <dbReference type="Google" id="ProtNLM"/>
    </source>
</evidence>
<dbReference type="Gene3D" id="3.90.1140.10">
    <property type="entry name" value="Cyclic phosphodiesterase"/>
    <property type="match status" value="1"/>
</dbReference>
<dbReference type="SUPFAM" id="SSF55144">
    <property type="entry name" value="LigT-like"/>
    <property type="match status" value="1"/>
</dbReference>
<dbReference type="EMBL" id="AP026978">
    <property type="protein sequence ID" value="BDU03044.1"/>
    <property type="molecule type" value="Genomic_DNA"/>
</dbReference>
<proteinExistence type="predicted"/>
<dbReference type="InterPro" id="IPR009097">
    <property type="entry name" value="Cyclic_Pdiesterase"/>
</dbReference>
<sequence length="233" mass="25626">MVPTKRPFPLLRPASTSDAAAIRSNDWVAFRQLGNLHDHWTLKSWAPGQSGYYWYLTFDDPALTDLAERCQKTLADDGIDLVPLDALHMTLLSVGKVGEVSDEQLAGIADAARARLADIAPFEVEVGPLTGSASALRFSVAPWHNLLGLHHALRTATAAHRPTSRLPETTDFRPHVGIGYLNRPRASAALIADVAALRDLPPVTVRVSEVDLVELRRDGRRYRWTDRAVLTLA</sequence>
<reference evidence="1 2" key="1">
    <citation type="submission" date="2022-11" db="EMBL/GenBank/DDBJ databases">
        <title>Genome Sequencing of Nocardia sp. ON39_IFM12276 and assembly.</title>
        <authorList>
            <person name="Shimojima M."/>
            <person name="Toyokawa M."/>
            <person name="Uesaka K."/>
        </authorList>
    </citation>
    <scope>NUCLEOTIDE SEQUENCE [LARGE SCALE GENOMIC DNA]</scope>
    <source>
        <strain evidence="1 2">IFM 12276</strain>
    </source>
</reference>
<keyword evidence="2" id="KW-1185">Reference proteome</keyword>
<evidence type="ECO:0000313" key="2">
    <source>
        <dbReference type="Proteomes" id="UP001317870"/>
    </source>
</evidence>
<protein>
    <recommendedName>
        <fullName evidence="3">2'-5' RNA ligase family protein</fullName>
    </recommendedName>
</protein>
<organism evidence="1 2">
    <name type="scientific">Nocardia sputorum</name>
    <dbReference type="NCBI Taxonomy" id="2984338"/>
    <lineage>
        <taxon>Bacteria</taxon>
        <taxon>Bacillati</taxon>
        <taxon>Actinomycetota</taxon>
        <taxon>Actinomycetes</taxon>
        <taxon>Mycobacteriales</taxon>
        <taxon>Nocardiaceae</taxon>
        <taxon>Nocardia</taxon>
    </lineage>
</organism>
<gene>
    <name evidence="1" type="ORF">IFM12276_60720</name>
</gene>
<dbReference type="Pfam" id="PF13563">
    <property type="entry name" value="2_5_RNA_ligase2"/>
    <property type="match status" value="1"/>
</dbReference>
<dbReference type="Proteomes" id="UP001317870">
    <property type="component" value="Chromosome"/>
</dbReference>
<accession>A0ABM8D6G8</accession>
<dbReference type="RefSeq" id="WP_281876185.1">
    <property type="nucleotide sequence ID" value="NZ_AP026978.1"/>
</dbReference>